<dbReference type="RefSeq" id="WP_377162497.1">
    <property type="nucleotide sequence ID" value="NZ_JBHSMQ010000001.1"/>
</dbReference>
<reference evidence="2" key="1">
    <citation type="journal article" date="2019" name="Int. J. Syst. Evol. Microbiol.">
        <title>The Global Catalogue of Microorganisms (GCM) 10K type strain sequencing project: providing services to taxonomists for standard genome sequencing and annotation.</title>
        <authorList>
            <consortium name="The Broad Institute Genomics Platform"/>
            <consortium name="The Broad Institute Genome Sequencing Center for Infectious Disease"/>
            <person name="Wu L."/>
            <person name="Ma J."/>
        </authorList>
    </citation>
    <scope>NUCLEOTIDE SEQUENCE [LARGE SCALE GENOMIC DNA]</scope>
    <source>
        <strain evidence="2">CGMCC 4.1469</strain>
    </source>
</reference>
<organism evidence="1 2">
    <name type="scientific">Prosthecobacter fluviatilis</name>
    <dbReference type="NCBI Taxonomy" id="445931"/>
    <lineage>
        <taxon>Bacteria</taxon>
        <taxon>Pseudomonadati</taxon>
        <taxon>Verrucomicrobiota</taxon>
        <taxon>Verrucomicrobiia</taxon>
        <taxon>Verrucomicrobiales</taxon>
        <taxon>Verrucomicrobiaceae</taxon>
        <taxon>Prosthecobacter</taxon>
    </lineage>
</organism>
<dbReference type="InterPro" id="IPR017850">
    <property type="entry name" value="Alkaline_phosphatase_core_sf"/>
</dbReference>
<dbReference type="PANTHER" id="PTHR10151">
    <property type="entry name" value="ECTONUCLEOTIDE PYROPHOSPHATASE/PHOSPHODIESTERASE"/>
    <property type="match status" value="1"/>
</dbReference>
<name>A0ABW0KIZ0_9BACT</name>
<sequence>MKQRLDLFIMIDACGWEIIKDRPHFLQTLAPHRRKLESVFGYSSTCVPSILSGRWPDEHHNWCYFIHDPENSPFRSLRWLRWLPKALTSRRIVRRHLTKMVKSALGFKGYFDLYNIPFHLIHLFDFTEKKSPLQPRGMNRGPNIFDLLVEKGTPYFVTDPGLSEPINRDRLIADIETERIDFAFQYWAGLDGLLHQVGNQSPQIDSKLAEYEAWITQTMEAARKHYREVNLHVFSDHGMANCDHHLDLKSQIDALGLRIGADYNAVYDSTMARFWFFSIEARDKITAALKKVPEGRIMPEEELRRLRAHFENGRFGELIFLVKEGVLIVPSHMGERPIRAMHGYHPHDPQSYATLFSSSPHIPADITHIPHIHRLMEKSLDKTESTTTGLSPGALAA</sequence>
<proteinExistence type="predicted"/>
<dbReference type="Gene3D" id="3.40.720.10">
    <property type="entry name" value="Alkaline Phosphatase, subunit A"/>
    <property type="match status" value="1"/>
</dbReference>
<protein>
    <submittedName>
        <fullName evidence="1">Alkaline phosphatase family protein</fullName>
    </submittedName>
</protein>
<evidence type="ECO:0000313" key="1">
    <source>
        <dbReference type="EMBL" id="MFC5453429.1"/>
    </source>
</evidence>
<gene>
    <name evidence="1" type="ORF">ACFQDI_01070</name>
</gene>
<dbReference type="PANTHER" id="PTHR10151:SF120">
    <property type="entry name" value="BIS(5'-ADENOSYL)-TRIPHOSPHATASE"/>
    <property type="match status" value="1"/>
</dbReference>
<accession>A0ABW0KIZ0</accession>
<dbReference type="EMBL" id="JBHSMQ010000001">
    <property type="protein sequence ID" value="MFC5453429.1"/>
    <property type="molecule type" value="Genomic_DNA"/>
</dbReference>
<dbReference type="InterPro" id="IPR002591">
    <property type="entry name" value="Phosphodiest/P_Trfase"/>
</dbReference>
<keyword evidence="2" id="KW-1185">Reference proteome</keyword>
<dbReference type="SUPFAM" id="SSF53649">
    <property type="entry name" value="Alkaline phosphatase-like"/>
    <property type="match status" value="1"/>
</dbReference>
<evidence type="ECO:0000313" key="2">
    <source>
        <dbReference type="Proteomes" id="UP001596052"/>
    </source>
</evidence>
<dbReference type="Proteomes" id="UP001596052">
    <property type="component" value="Unassembled WGS sequence"/>
</dbReference>
<comment type="caution">
    <text evidence="1">The sequence shown here is derived from an EMBL/GenBank/DDBJ whole genome shotgun (WGS) entry which is preliminary data.</text>
</comment>
<dbReference type="Pfam" id="PF01663">
    <property type="entry name" value="Phosphodiest"/>
    <property type="match status" value="1"/>
</dbReference>